<dbReference type="Gene3D" id="3.40.630.30">
    <property type="match status" value="1"/>
</dbReference>
<evidence type="ECO:0000313" key="2">
    <source>
        <dbReference type="EMBL" id="GGF33804.1"/>
    </source>
</evidence>
<dbReference type="InterPro" id="IPR016181">
    <property type="entry name" value="Acyl_CoA_acyltransferase"/>
</dbReference>
<name>A0A917BA22_9ACTN</name>
<organism evidence="2 3">
    <name type="scientific">Marmoricola endophyticus</name>
    <dbReference type="NCBI Taxonomy" id="2040280"/>
    <lineage>
        <taxon>Bacteria</taxon>
        <taxon>Bacillati</taxon>
        <taxon>Actinomycetota</taxon>
        <taxon>Actinomycetes</taxon>
        <taxon>Propionibacteriales</taxon>
        <taxon>Nocardioidaceae</taxon>
        <taxon>Marmoricola</taxon>
    </lineage>
</organism>
<accession>A0A917BA22</accession>
<reference evidence="2" key="1">
    <citation type="journal article" date="2014" name="Int. J. Syst. Evol. Microbiol.">
        <title>Complete genome sequence of Corynebacterium casei LMG S-19264T (=DSM 44701T), isolated from a smear-ripened cheese.</title>
        <authorList>
            <consortium name="US DOE Joint Genome Institute (JGI-PGF)"/>
            <person name="Walter F."/>
            <person name="Albersmeier A."/>
            <person name="Kalinowski J."/>
            <person name="Ruckert C."/>
        </authorList>
    </citation>
    <scope>NUCLEOTIDE SEQUENCE</scope>
    <source>
        <strain evidence="2">CGMCC 1.16067</strain>
    </source>
</reference>
<gene>
    <name evidence="2" type="ORF">GCM10011519_04090</name>
</gene>
<sequence>MIRERLERDVPLLVQVLEAIDETRTVDWLVGPAERSWVFDQAPVTVAPTRNVIGHVQVCRADRLEAASGVVPSRTGEDRCLVVGRLFVRPGAAAGNIARFLLRESVRFVHAQGCAAILEPWSREALPGGAAARSGFSEVTTGDGAVLVSAPPTAQPQASDTRSA</sequence>
<comment type="caution">
    <text evidence="2">The sequence shown here is derived from an EMBL/GenBank/DDBJ whole genome shotgun (WGS) entry which is preliminary data.</text>
</comment>
<evidence type="ECO:0000256" key="1">
    <source>
        <dbReference type="SAM" id="MobiDB-lite"/>
    </source>
</evidence>
<evidence type="ECO:0000313" key="3">
    <source>
        <dbReference type="Proteomes" id="UP000649179"/>
    </source>
</evidence>
<reference evidence="2" key="2">
    <citation type="submission" date="2020-09" db="EMBL/GenBank/DDBJ databases">
        <authorList>
            <person name="Sun Q."/>
            <person name="Zhou Y."/>
        </authorList>
    </citation>
    <scope>NUCLEOTIDE SEQUENCE</scope>
    <source>
        <strain evidence="2">CGMCC 1.16067</strain>
    </source>
</reference>
<dbReference type="SUPFAM" id="SSF55729">
    <property type="entry name" value="Acyl-CoA N-acyltransferases (Nat)"/>
    <property type="match status" value="1"/>
</dbReference>
<dbReference type="EMBL" id="BMKQ01000001">
    <property type="protein sequence ID" value="GGF33804.1"/>
    <property type="molecule type" value="Genomic_DNA"/>
</dbReference>
<feature type="region of interest" description="Disordered" evidence="1">
    <location>
        <begin position="145"/>
        <end position="164"/>
    </location>
</feature>
<dbReference type="Proteomes" id="UP000649179">
    <property type="component" value="Unassembled WGS sequence"/>
</dbReference>
<protein>
    <submittedName>
        <fullName evidence="2">Uncharacterized protein</fullName>
    </submittedName>
</protein>
<feature type="compositionally biased region" description="Polar residues" evidence="1">
    <location>
        <begin position="155"/>
        <end position="164"/>
    </location>
</feature>
<dbReference type="RefSeq" id="WP_188777793.1">
    <property type="nucleotide sequence ID" value="NZ_BMKQ01000001.1"/>
</dbReference>
<dbReference type="AlphaFoldDB" id="A0A917BA22"/>
<keyword evidence="3" id="KW-1185">Reference proteome</keyword>
<proteinExistence type="predicted"/>